<reference evidence="1" key="1">
    <citation type="submission" date="2021-12" db="EMBL/GenBank/DDBJ databases">
        <title>Prjna785345.</title>
        <authorList>
            <person name="Rujirawat T."/>
            <person name="Krajaejun T."/>
        </authorList>
    </citation>
    <scope>NUCLEOTIDE SEQUENCE</scope>
    <source>
        <strain evidence="1">Pi057C3</strain>
    </source>
</reference>
<evidence type="ECO:0000313" key="2">
    <source>
        <dbReference type="Proteomes" id="UP001209570"/>
    </source>
</evidence>
<organism evidence="1 2">
    <name type="scientific">Pythium insidiosum</name>
    <name type="common">Pythiosis disease agent</name>
    <dbReference type="NCBI Taxonomy" id="114742"/>
    <lineage>
        <taxon>Eukaryota</taxon>
        <taxon>Sar</taxon>
        <taxon>Stramenopiles</taxon>
        <taxon>Oomycota</taxon>
        <taxon>Peronosporomycetes</taxon>
        <taxon>Pythiales</taxon>
        <taxon>Pythiaceae</taxon>
        <taxon>Pythium</taxon>
    </lineage>
</organism>
<protein>
    <submittedName>
        <fullName evidence="1">Uncharacterized protein</fullName>
    </submittedName>
</protein>
<dbReference type="Proteomes" id="UP001209570">
    <property type="component" value="Unassembled WGS sequence"/>
</dbReference>
<dbReference type="AlphaFoldDB" id="A0AAD5M0M8"/>
<name>A0AAD5M0M8_PYTIN</name>
<gene>
    <name evidence="1" type="ORF">P43SY_012101</name>
</gene>
<keyword evidence="2" id="KW-1185">Reference proteome</keyword>
<comment type="caution">
    <text evidence="1">The sequence shown here is derived from an EMBL/GenBank/DDBJ whole genome shotgun (WGS) entry which is preliminary data.</text>
</comment>
<dbReference type="EMBL" id="JAKCXM010001001">
    <property type="protein sequence ID" value="KAJ0391507.1"/>
    <property type="molecule type" value="Genomic_DNA"/>
</dbReference>
<accession>A0AAD5M0M8</accession>
<proteinExistence type="predicted"/>
<sequence length="209" mass="22591">MSTTTGSNATSVATAGAAGLSISSKCRSAVVALGPDDVVEVACDDSEEKLKTFSESMKDVLYESTFGLFASGHSPKVKFAASDSEKIERLNLYVDKSNTTARLHLSFASKSLTGLPNLKYLRMHRVSFANTSLSLSINAALQNITILESNLQDLSFTFADPSAPFKLKFFTLNKTTRLNAEQYSNAKTNLGDSYAVLRFVGDCAPPRHK</sequence>
<evidence type="ECO:0000313" key="1">
    <source>
        <dbReference type="EMBL" id="KAJ0391507.1"/>
    </source>
</evidence>